<dbReference type="OMA" id="NEGQNLC"/>
<feature type="transmembrane region" description="Helical" evidence="4">
    <location>
        <begin position="68"/>
        <end position="89"/>
    </location>
</feature>
<feature type="region of interest" description="Disordered" evidence="3">
    <location>
        <begin position="160"/>
        <end position="183"/>
    </location>
</feature>
<dbReference type="InterPro" id="IPR050185">
    <property type="entry name" value="Ub_carboxyl-term_hydrolase"/>
</dbReference>
<dbReference type="InterPro" id="IPR028889">
    <property type="entry name" value="USP"/>
</dbReference>
<reference evidence="8" key="1">
    <citation type="submission" date="2012-12" db="EMBL/GenBank/DDBJ databases">
        <authorList>
            <person name="Hellsten U."/>
            <person name="Grimwood J."/>
            <person name="Chapman J.A."/>
            <person name="Shapiro H."/>
            <person name="Aerts A."/>
            <person name="Otillar R.P."/>
            <person name="Terry A.Y."/>
            <person name="Boore J.L."/>
            <person name="Simakov O."/>
            <person name="Marletaz F."/>
            <person name="Cho S.-J."/>
            <person name="Edsinger-Gonzales E."/>
            <person name="Havlak P."/>
            <person name="Kuo D.-H."/>
            <person name="Larsson T."/>
            <person name="Lv J."/>
            <person name="Arendt D."/>
            <person name="Savage R."/>
            <person name="Osoegawa K."/>
            <person name="de Jong P."/>
            <person name="Lindberg D.R."/>
            <person name="Seaver E.C."/>
            <person name="Weisblat D.A."/>
            <person name="Putnam N.H."/>
            <person name="Grigoriev I.V."/>
            <person name="Rokhsar D.S."/>
        </authorList>
    </citation>
    <scope>NUCLEOTIDE SEQUENCE</scope>
    <source>
        <strain evidence="8">I ESC-2004</strain>
    </source>
</reference>
<dbReference type="EMBL" id="KB311259">
    <property type="protein sequence ID" value="ELT89620.1"/>
    <property type="molecule type" value="Genomic_DNA"/>
</dbReference>
<organism evidence="6">
    <name type="scientific">Capitella teleta</name>
    <name type="common">Polychaete worm</name>
    <dbReference type="NCBI Taxonomy" id="283909"/>
    <lineage>
        <taxon>Eukaryota</taxon>
        <taxon>Metazoa</taxon>
        <taxon>Spiralia</taxon>
        <taxon>Lophotrochozoa</taxon>
        <taxon>Annelida</taxon>
        <taxon>Polychaeta</taxon>
        <taxon>Sedentaria</taxon>
        <taxon>Scolecida</taxon>
        <taxon>Capitellidae</taxon>
        <taxon>Capitella</taxon>
    </lineage>
</organism>
<dbReference type="InterPro" id="IPR001394">
    <property type="entry name" value="Peptidase_C19_UCH"/>
</dbReference>
<dbReference type="EnsemblMetazoa" id="CapteT226398">
    <property type="protein sequence ID" value="CapteP226398"/>
    <property type="gene ID" value="CapteG226398"/>
</dbReference>
<dbReference type="GO" id="GO:0016579">
    <property type="term" value="P:protein deubiquitination"/>
    <property type="evidence" value="ECO:0007669"/>
    <property type="project" value="InterPro"/>
</dbReference>
<dbReference type="Pfam" id="PF00443">
    <property type="entry name" value="UCH"/>
    <property type="match status" value="1"/>
</dbReference>
<dbReference type="PROSITE" id="PS50235">
    <property type="entry name" value="USP_3"/>
    <property type="match status" value="1"/>
</dbReference>
<keyword evidence="4" id="KW-0812">Transmembrane</keyword>
<evidence type="ECO:0000256" key="3">
    <source>
        <dbReference type="SAM" id="MobiDB-lite"/>
    </source>
</evidence>
<dbReference type="PANTHER" id="PTHR21646:SF23">
    <property type="entry name" value="UBIQUITIN CARBOXYL-TERMINAL HYDROLASE USP2"/>
    <property type="match status" value="1"/>
</dbReference>
<dbReference type="Proteomes" id="UP000014760">
    <property type="component" value="Unassembled WGS sequence"/>
</dbReference>
<evidence type="ECO:0000313" key="8">
    <source>
        <dbReference type="Proteomes" id="UP000014760"/>
    </source>
</evidence>
<keyword evidence="4" id="KW-0472">Membrane</keyword>
<dbReference type="PANTHER" id="PTHR21646">
    <property type="entry name" value="UBIQUITIN CARBOXYL-TERMINAL HYDROLASE"/>
    <property type="match status" value="1"/>
</dbReference>
<evidence type="ECO:0000259" key="5">
    <source>
        <dbReference type="PROSITE" id="PS50235"/>
    </source>
</evidence>
<dbReference type="HOGENOM" id="CLU_379592_0_0_1"/>
<evidence type="ECO:0000256" key="4">
    <source>
        <dbReference type="SAM" id="Phobius"/>
    </source>
</evidence>
<evidence type="ECO:0000313" key="6">
    <source>
        <dbReference type="EMBL" id="ELT89620.1"/>
    </source>
</evidence>
<feature type="transmembrane region" description="Helical" evidence="4">
    <location>
        <begin position="45"/>
        <end position="62"/>
    </location>
</feature>
<dbReference type="Gene3D" id="3.90.70.10">
    <property type="entry name" value="Cysteine proteinases"/>
    <property type="match status" value="1"/>
</dbReference>
<reference evidence="7" key="3">
    <citation type="submission" date="2015-06" db="UniProtKB">
        <authorList>
            <consortium name="EnsemblMetazoa"/>
        </authorList>
    </citation>
    <scope>IDENTIFICATION</scope>
</reference>
<dbReference type="InterPro" id="IPR018200">
    <property type="entry name" value="USP_CS"/>
</dbReference>
<protein>
    <recommendedName>
        <fullName evidence="2">ubiquitinyl hydrolase 1</fullName>
        <ecNumber evidence="2">3.4.19.12</ecNumber>
    </recommendedName>
</protein>
<dbReference type="OrthoDB" id="292964at2759"/>
<evidence type="ECO:0000256" key="2">
    <source>
        <dbReference type="ARBA" id="ARBA00012759"/>
    </source>
</evidence>
<evidence type="ECO:0000256" key="1">
    <source>
        <dbReference type="ARBA" id="ARBA00000707"/>
    </source>
</evidence>
<dbReference type="GO" id="GO:0004843">
    <property type="term" value="F:cysteine-type deubiquitinase activity"/>
    <property type="evidence" value="ECO:0007669"/>
    <property type="project" value="UniProtKB-EC"/>
</dbReference>
<gene>
    <name evidence="6" type="ORF">CAPTEDRAFT_226398</name>
</gene>
<dbReference type="InterPro" id="IPR038765">
    <property type="entry name" value="Papain-like_cys_pep_sf"/>
</dbReference>
<name>R7T7N5_CAPTE</name>
<dbReference type="EC" id="3.4.19.12" evidence="2"/>
<dbReference type="AlphaFoldDB" id="R7T7N5"/>
<reference evidence="6 8" key="2">
    <citation type="journal article" date="2013" name="Nature">
        <title>Insights into bilaterian evolution from three spiralian genomes.</title>
        <authorList>
            <person name="Simakov O."/>
            <person name="Marletaz F."/>
            <person name="Cho S.J."/>
            <person name="Edsinger-Gonzales E."/>
            <person name="Havlak P."/>
            <person name="Hellsten U."/>
            <person name="Kuo D.H."/>
            <person name="Larsson T."/>
            <person name="Lv J."/>
            <person name="Arendt D."/>
            <person name="Savage R."/>
            <person name="Osoegawa K."/>
            <person name="de Jong P."/>
            <person name="Grimwood J."/>
            <person name="Chapman J.A."/>
            <person name="Shapiro H."/>
            <person name="Aerts A."/>
            <person name="Otillar R.P."/>
            <person name="Terry A.Y."/>
            <person name="Boore J.L."/>
            <person name="Grigoriev I.V."/>
            <person name="Lindberg D.R."/>
            <person name="Seaver E.C."/>
            <person name="Weisblat D.A."/>
            <person name="Putnam N.H."/>
            <person name="Rokhsar D.S."/>
        </authorList>
    </citation>
    <scope>NUCLEOTIDE SEQUENCE</scope>
    <source>
        <strain evidence="6 8">I ESC-2004</strain>
    </source>
</reference>
<feature type="domain" description="USP" evidence="5">
    <location>
        <begin position="256"/>
        <end position="725"/>
    </location>
</feature>
<sequence length="730" mass="82977">MFELIISCSYYLFYFILDFILYILVDIVVKTCLKEASDEQEKRVIWLWESALLACLCFFISLCHHFPWLLMCLSLLTFLYTQLLGRINFRYWWWQLATRWDEFEQHEESMEVYHSRNINPPNVSVQPGQNAPFMMSQPQWHAPPPHNQQMPPIMTQQMTFQSDPNTPPQAEPWYPSDSPNSMKKQPVQIFIPKNNEVRFRGPNVERSPYTPVMPRGQELTRKPIHGSTNKSLGISSRLKATFMSAIGMGQTSPSPPGLQNSGQNTCFMNAVLQCLAHSPQLASSFDPKVKSDLTDSQRPLVNAFADVLGQLNSEPDSWETARTLSLVDLRRAASLSNPSLVVNPSGKMKQGQQDAAEFLMWLLDALHYALNCHAPHSTSTGDEGEQNSSFSRPRFTAWTLRMLKYIYGDLTPQRIQELKLSCRSEIERANGLDNASYAEPIQRLSDLEWLTYKERNMSLLDDLFTGQMVEAQHCTACNRISVTIQTFNILPVPIVGPRQISGIVNLDDCFAKFGTIEELYGPDGLHCDGCNRGFQAEQSSTPLRRPDLSNGVMSPIPNNSSDLMSDSSVNDNLFKTSTPIRGVPLPRAGFKVTDGQRRSLLRQLPECLVVQLLRFSFHQGQPRKVYRPVSIPLTNLDLTGLIIDNVMKREDLTALHAGFQYNLYGLVLHLGGESTCYGHYVAYVLAANHLWYKFDDQIVTEVNMEYELNTKQVRENAYLLFYKKNNVATP</sequence>
<keyword evidence="4" id="KW-1133">Transmembrane helix</keyword>
<feature type="transmembrane region" description="Helical" evidence="4">
    <location>
        <begin position="12"/>
        <end position="33"/>
    </location>
</feature>
<dbReference type="SUPFAM" id="SSF54001">
    <property type="entry name" value="Cysteine proteinases"/>
    <property type="match status" value="1"/>
</dbReference>
<evidence type="ECO:0000313" key="7">
    <source>
        <dbReference type="EnsemblMetazoa" id="CapteP226398"/>
    </source>
</evidence>
<accession>R7T7N5</accession>
<keyword evidence="8" id="KW-1185">Reference proteome</keyword>
<proteinExistence type="predicted"/>
<dbReference type="EMBL" id="AMQN01014766">
    <property type="status" value="NOT_ANNOTATED_CDS"/>
    <property type="molecule type" value="Genomic_DNA"/>
</dbReference>
<dbReference type="STRING" id="283909.R7T7N5"/>
<feature type="region of interest" description="Disordered" evidence="3">
    <location>
        <begin position="199"/>
        <end position="231"/>
    </location>
</feature>
<dbReference type="PROSITE" id="PS00973">
    <property type="entry name" value="USP_2"/>
    <property type="match status" value="1"/>
</dbReference>
<comment type="catalytic activity">
    <reaction evidence="1">
        <text>Thiol-dependent hydrolysis of ester, thioester, amide, peptide and isopeptide bonds formed by the C-terminal Gly of ubiquitin (a 76-residue protein attached to proteins as an intracellular targeting signal).</text>
        <dbReference type="EC" id="3.4.19.12"/>
    </reaction>
</comment>